<comment type="caution">
    <text evidence="1">The sequence shown here is derived from an EMBL/GenBank/DDBJ whole genome shotgun (WGS) entry which is preliminary data.</text>
</comment>
<evidence type="ECO:0000313" key="1">
    <source>
        <dbReference type="EMBL" id="KKM85111.1"/>
    </source>
</evidence>
<sequence length="91" mass="10620">MVQAMNTFLTKMNAIHSQMSHRALISLYRDVLDDGLKIEVAFMYGGKGINYALRTYKEHGWWIFKTKEMIHSYTLRPSGYITQSQIIKKGF</sequence>
<dbReference type="EMBL" id="LAZR01007462">
    <property type="protein sequence ID" value="KKM85111.1"/>
    <property type="molecule type" value="Genomic_DNA"/>
</dbReference>
<reference evidence="1" key="1">
    <citation type="journal article" date="2015" name="Nature">
        <title>Complex archaea that bridge the gap between prokaryotes and eukaryotes.</title>
        <authorList>
            <person name="Spang A."/>
            <person name="Saw J.H."/>
            <person name="Jorgensen S.L."/>
            <person name="Zaremba-Niedzwiedzka K."/>
            <person name="Martijn J."/>
            <person name="Lind A.E."/>
            <person name="van Eijk R."/>
            <person name="Schleper C."/>
            <person name="Guy L."/>
            <person name="Ettema T.J."/>
        </authorList>
    </citation>
    <scope>NUCLEOTIDE SEQUENCE</scope>
</reference>
<name>A0A0F9LCV5_9ZZZZ</name>
<gene>
    <name evidence="1" type="ORF">LCGC14_1292400</name>
</gene>
<proteinExistence type="predicted"/>
<accession>A0A0F9LCV5</accession>
<organism evidence="1">
    <name type="scientific">marine sediment metagenome</name>
    <dbReference type="NCBI Taxonomy" id="412755"/>
    <lineage>
        <taxon>unclassified sequences</taxon>
        <taxon>metagenomes</taxon>
        <taxon>ecological metagenomes</taxon>
    </lineage>
</organism>
<protein>
    <submittedName>
        <fullName evidence="1">Uncharacterized protein</fullName>
    </submittedName>
</protein>
<dbReference type="AlphaFoldDB" id="A0A0F9LCV5"/>